<gene>
    <name evidence="1" type="ORF">FA046_03740</name>
</gene>
<name>A0A4U1CAS3_9SPHI</name>
<keyword evidence="2" id="KW-1185">Reference proteome</keyword>
<organism evidence="1 2">
    <name type="scientific">Pedobacter cryophilus</name>
    <dbReference type="NCBI Taxonomy" id="2571271"/>
    <lineage>
        <taxon>Bacteria</taxon>
        <taxon>Pseudomonadati</taxon>
        <taxon>Bacteroidota</taxon>
        <taxon>Sphingobacteriia</taxon>
        <taxon>Sphingobacteriales</taxon>
        <taxon>Sphingobacteriaceae</taxon>
        <taxon>Pedobacter</taxon>
    </lineage>
</organism>
<evidence type="ECO:0000313" key="2">
    <source>
        <dbReference type="Proteomes" id="UP000308181"/>
    </source>
</evidence>
<accession>A0A4U1CAS3</accession>
<reference evidence="1 2" key="1">
    <citation type="submission" date="2019-04" db="EMBL/GenBank/DDBJ databases">
        <title>Pedobacter sp. AR-3-17 sp. nov., isolated from Arctic soil.</title>
        <authorList>
            <person name="Dahal R.H."/>
            <person name="Kim D.-U."/>
        </authorList>
    </citation>
    <scope>NUCLEOTIDE SEQUENCE [LARGE SCALE GENOMIC DNA]</scope>
    <source>
        <strain evidence="1 2">AR-3-17</strain>
    </source>
</reference>
<protein>
    <submittedName>
        <fullName evidence="1">Uncharacterized protein</fullName>
    </submittedName>
</protein>
<dbReference type="EMBL" id="SWBP01000001">
    <property type="protein sequence ID" value="TKC00798.1"/>
    <property type="molecule type" value="Genomic_DNA"/>
</dbReference>
<sequence length="82" mass="9162">MAALIIESTNSKNLKLIAELAKQLGSRVKSVSDEALIDFEFEKDAKDELPDFVLKGIERGLQDVKAGRVKSFEEVKEIIAKR</sequence>
<dbReference type="Proteomes" id="UP000308181">
    <property type="component" value="Unassembled WGS sequence"/>
</dbReference>
<dbReference type="AlphaFoldDB" id="A0A4U1CAS3"/>
<dbReference type="OrthoDB" id="799412at2"/>
<comment type="caution">
    <text evidence="1">The sequence shown here is derived from an EMBL/GenBank/DDBJ whole genome shotgun (WGS) entry which is preliminary data.</text>
</comment>
<dbReference type="RefSeq" id="WP_136825004.1">
    <property type="nucleotide sequence ID" value="NZ_SWBP01000001.1"/>
</dbReference>
<evidence type="ECO:0000313" key="1">
    <source>
        <dbReference type="EMBL" id="TKC00798.1"/>
    </source>
</evidence>
<proteinExistence type="predicted"/>